<dbReference type="InterPro" id="IPR001128">
    <property type="entry name" value="Cyt_P450"/>
</dbReference>
<dbReference type="PRINTS" id="PR00463">
    <property type="entry name" value="EP450I"/>
</dbReference>
<keyword evidence="4 8" id="KW-0479">Metal-binding</keyword>
<evidence type="ECO:0000256" key="10">
    <source>
        <dbReference type="SAM" id="Phobius"/>
    </source>
</evidence>
<comment type="caution">
    <text evidence="11">The sequence shown here is derived from an EMBL/GenBank/DDBJ whole genome shotgun (WGS) entry which is preliminary data.</text>
</comment>
<keyword evidence="10" id="KW-0472">Membrane</keyword>
<keyword evidence="7 9" id="KW-0503">Monooxygenase</keyword>
<dbReference type="Pfam" id="PF00067">
    <property type="entry name" value="p450"/>
    <property type="match status" value="1"/>
</dbReference>
<sequence>MALVTVLLQNAVILVTLLIFAAICYALLRSLYNVTLHPLSSYPGPLSTRLSIIPRLYHLQAGDNPHWVASLHDVYGPVVRIAPHELSFVDPMAWRDIYGRKPGDGKQRGLSMDPIFYGQPPADGGPGNLMSSNKEQHDLMRRALAPSFAPNALRAHEGVIGGYADLLIQRLREATGGGLGKGATKDVTQAAKPVDITAYLNFFTFDVLGVLAFSSDFGCLRSSDYHPWIRLIMSSLKNMATMQVLGHLGLLQGVAWAAKKFKVGLEAQRIHRELTVSKVKQRLEMDEQMKKEGRADFLGGLIEHGFGHTTLEANAGLLVIAGSETTATLLSGAVYLLATHADALGKLQSEVRARFSNESEITLSSVNSLTYMLACLNEALRMYPPVAITGPRVTPEGGAVIAGHAVPEGATVGVWHLAMYRSAALFADPYGFHPERFEGKDARFANDKLDAVQPFSLGPRDCLGRNLAYMEMRLVLAKLVWNFNIRLSSDSSDWLERNKVHLLWDKPPLNVYLDPVAR</sequence>
<dbReference type="PANTHER" id="PTHR24305:SF230">
    <property type="entry name" value="P450, PUTATIVE (EUROFUNG)-RELATED"/>
    <property type="match status" value="1"/>
</dbReference>
<protein>
    <submittedName>
        <fullName evidence="11">Uncharacterized protein</fullName>
    </submittedName>
</protein>
<dbReference type="SUPFAM" id="SSF48264">
    <property type="entry name" value="Cytochrome P450"/>
    <property type="match status" value="1"/>
</dbReference>
<reference evidence="11" key="1">
    <citation type="submission" date="2021-03" db="EMBL/GenBank/DDBJ databases">
        <title>Revisited historic fungal species revealed as producer of novel bioactive compounds through whole genome sequencing and comparative genomics.</title>
        <authorList>
            <person name="Vignolle G.A."/>
            <person name="Hochenegger N."/>
            <person name="Mach R.L."/>
            <person name="Mach-Aigner A.R."/>
            <person name="Javad Rahimi M."/>
            <person name="Salim K.A."/>
            <person name="Chan C.M."/>
            <person name="Lim L.B.L."/>
            <person name="Cai F."/>
            <person name="Druzhinina I.S."/>
            <person name="U'Ren J.M."/>
            <person name="Derntl C."/>
        </authorList>
    </citation>
    <scope>NUCLEOTIDE SEQUENCE</scope>
    <source>
        <strain evidence="11">TUCIM 5799</strain>
    </source>
</reference>
<dbReference type="Proteomes" id="UP000829685">
    <property type="component" value="Unassembled WGS sequence"/>
</dbReference>
<evidence type="ECO:0000256" key="3">
    <source>
        <dbReference type="ARBA" id="ARBA00022617"/>
    </source>
</evidence>
<keyword evidence="6 8" id="KW-0408">Iron</keyword>
<keyword evidence="5 9" id="KW-0560">Oxidoreductase</keyword>
<dbReference type="CDD" id="cd11058">
    <property type="entry name" value="CYP60B-like"/>
    <property type="match status" value="1"/>
</dbReference>
<dbReference type="AlphaFoldDB" id="A0A9P9WK16"/>
<accession>A0A9P9WK16</accession>
<dbReference type="GO" id="GO:0004497">
    <property type="term" value="F:monooxygenase activity"/>
    <property type="evidence" value="ECO:0007669"/>
    <property type="project" value="UniProtKB-KW"/>
</dbReference>
<evidence type="ECO:0000256" key="8">
    <source>
        <dbReference type="PIRSR" id="PIRSR602401-1"/>
    </source>
</evidence>
<evidence type="ECO:0000313" key="11">
    <source>
        <dbReference type="EMBL" id="KAI1867525.1"/>
    </source>
</evidence>
<name>A0A9P9WK16_9PEZI</name>
<evidence type="ECO:0000256" key="5">
    <source>
        <dbReference type="ARBA" id="ARBA00023002"/>
    </source>
</evidence>
<dbReference type="PRINTS" id="PR00385">
    <property type="entry name" value="P450"/>
</dbReference>
<dbReference type="PROSITE" id="PS00086">
    <property type="entry name" value="CYTOCHROME_P450"/>
    <property type="match status" value="1"/>
</dbReference>
<dbReference type="InterPro" id="IPR050121">
    <property type="entry name" value="Cytochrome_P450_monoxygenase"/>
</dbReference>
<evidence type="ECO:0000256" key="6">
    <source>
        <dbReference type="ARBA" id="ARBA00023004"/>
    </source>
</evidence>
<organism evidence="11 12">
    <name type="scientific">Neoarthrinium moseri</name>
    <dbReference type="NCBI Taxonomy" id="1658444"/>
    <lineage>
        <taxon>Eukaryota</taxon>
        <taxon>Fungi</taxon>
        <taxon>Dikarya</taxon>
        <taxon>Ascomycota</taxon>
        <taxon>Pezizomycotina</taxon>
        <taxon>Sordariomycetes</taxon>
        <taxon>Xylariomycetidae</taxon>
        <taxon>Amphisphaeriales</taxon>
        <taxon>Apiosporaceae</taxon>
        <taxon>Neoarthrinium</taxon>
    </lineage>
</organism>
<evidence type="ECO:0000256" key="7">
    <source>
        <dbReference type="ARBA" id="ARBA00023033"/>
    </source>
</evidence>
<evidence type="ECO:0000256" key="2">
    <source>
        <dbReference type="ARBA" id="ARBA00010617"/>
    </source>
</evidence>
<evidence type="ECO:0000256" key="1">
    <source>
        <dbReference type="ARBA" id="ARBA00001971"/>
    </source>
</evidence>
<dbReference type="InterPro" id="IPR017972">
    <property type="entry name" value="Cyt_P450_CS"/>
</dbReference>
<comment type="cofactor">
    <cofactor evidence="1 8">
        <name>heme</name>
        <dbReference type="ChEBI" id="CHEBI:30413"/>
    </cofactor>
</comment>
<evidence type="ECO:0000256" key="4">
    <source>
        <dbReference type="ARBA" id="ARBA00022723"/>
    </source>
</evidence>
<keyword evidence="3 8" id="KW-0349">Heme</keyword>
<gene>
    <name evidence="11" type="ORF">JX265_007327</name>
</gene>
<keyword evidence="10" id="KW-1133">Transmembrane helix</keyword>
<dbReference type="GO" id="GO:0016705">
    <property type="term" value="F:oxidoreductase activity, acting on paired donors, with incorporation or reduction of molecular oxygen"/>
    <property type="evidence" value="ECO:0007669"/>
    <property type="project" value="InterPro"/>
</dbReference>
<dbReference type="EMBL" id="JAFIMR010000018">
    <property type="protein sequence ID" value="KAI1867525.1"/>
    <property type="molecule type" value="Genomic_DNA"/>
</dbReference>
<dbReference type="PANTHER" id="PTHR24305">
    <property type="entry name" value="CYTOCHROME P450"/>
    <property type="match status" value="1"/>
</dbReference>
<comment type="similarity">
    <text evidence="2 9">Belongs to the cytochrome P450 family.</text>
</comment>
<dbReference type="Gene3D" id="1.10.630.10">
    <property type="entry name" value="Cytochrome P450"/>
    <property type="match status" value="1"/>
</dbReference>
<dbReference type="InterPro" id="IPR002401">
    <property type="entry name" value="Cyt_P450_E_grp-I"/>
</dbReference>
<feature type="transmembrane region" description="Helical" evidence="10">
    <location>
        <begin position="6"/>
        <end position="28"/>
    </location>
</feature>
<evidence type="ECO:0000256" key="9">
    <source>
        <dbReference type="RuleBase" id="RU000461"/>
    </source>
</evidence>
<keyword evidence="10" id="KW-0812">Transmembrane</keyword>
<dbReference type="GO" id="GO:0020037">
    <property type="term" value="F:heme binding"/>
    <property type="evidence" value="ECO:0007669"/>
    <property type="project" value="InterPro"/>
</dbReference>
<keyword evidence="12" id="KW-1185">Reference proteome</keyword>
<dbReference type="GO" id="GO:0005506">
    <property type="term" value="F:iron ion binding"/>
    <property type="evidence" value="ECO:0007669"/>
    <property type="project" value="InterPro"/>
</dbReference>
<proteinExistence type="inferred from homology"/>
<evidence type="ECO:0000313" key="12">
    <source>
        <dbReference type="Proteomes" id="UP000829685"/>
    </source>
</evidence>
<feature type="binding site" description="axial binding residue" evidence="8">
    <location>
        <position position="462"/>
    </location>
    <ligand>
        <name>heme</name>
        <dbReference type="ChEBI" id="CHEBI:30413"/>
    </ligand>
    <ligandPart>
        <name>Fe</name>
        <dbReference type="ChEBI" id="CHEBI:18248"/>
    </ligandPart>
</feature>
<dbReference type="InterPro" id="IPR036396">
    <property type="entry name" value="Cyt_P450_sf"/>
</dbReference>